<dbReference type="Proteomes" id="UP000309215">
    <property type="component" value="Unassembled WGS sequence"/>
</dbReference>
<organism evidence="8 9">
    <name type="scientific">Polyangium fumosum</name>
    <dbReference type="NCBI Taxonomy" id="889272"/>
    <lineage>
        <taxon>Bacteria</taxon>
        <taxon>Pseudomonadati</taxon>
        <taxon>Myxococcota</taxon>
        <taxon>Polyangia</taxon>
        <taxon>Polyangiales</taxon>
        <taxon>Polyangiaceae</taxon>
        <taxon>Polyangium</taxon>
    </lineage>
</organism>
<dbReference type="PANTHER" id="PTHR21716">
    <property type="entry name" value="TRANSMEMBRANE PROTEIN"/>
    <property type="match status" value="1"/>
</dbReference>
<keyword evidence="4 7" id="KW-1133">Transmembrane helix</keyword>
<feature type="transmembrane region" description="Helical" evidence="7">
    <location>
        <begin position="324"/>
        <end position="343"/>
    </location>
</feature>
<evidence type="ECO:0000256" key="5">
    <source>
        <dbReference type="ARBA" id="ARBA00023136"/>
    </source>
</evidence>
<keyword evidence="5 7" id="KW-0472">Membrane</keyword>
<sequence length="461" mass="48475">MPPLPPMPPAPPLPPAPPSPPPPLPSHAFATTAASTNMARVIVRPIVCPPPFNWVWARIRGAAHRTGRAVGKGRASGVRDASRPARMAAALDTRVPSRRSDALLQLAAFVVVVAALHAAASVLVPIMMALLLAVVSAPPLTWLERRRVPEPVAATLVLLANIAVLSAGASVVASSATEFGEAVPRYQARLDVIAVDLTTWLRAHNVHVPRGAITQMLSPGTVLSFGAGMIRDLAGLVSNIFIVLLILGFMLFESRTFSRKLRALAGARGGYVGLFPGIVGDVQNYLFIKTVVSIAVGLLAGLIVYVLGVDFALLWGLVAFLLNYIPNVGAIIAGAPPVFFALLSHGPGRALAVSAGFLVVHTVLGNILEPAWMGRRLGLSATVVFLSLLFWGWLWGPAGMFLSVPLTMVARILLEGSDKTRWMAMLLDSNAPADPPAGPPSAPVSAKAAPVAEEPKDDERA</sequence>
<proteinExistence type="inferred from homology"/>
<keyword evidence="9" id="KW-1185">Reference proteome</keyword>
<evidence type="ECO:0000313" key="9">
    <source>
        <dbReference type="Proteomes" id="UP000309215"/>
    </source>
</evidence>
<accession>A0A4U1J9H5</accession>
<protein>
    <submittedName>
        <fullName evidence="8">AI-2E family transporter</fullName>
    </submittedName>
</protein>
<feature type="compositionally biased region" description="Pro residues" evidence="6">
    <location>
        <begin position="1"/>
        <end position="25"/>
    </location>
</feature>
<dbReference type="Pfam" id="PF01594">
    <property type="entry name" value="AI-2E_transport"/>
    <property type="match status" value="1"/>
</dbReference>
<dbReference type="InterPro" id="IPR002549">
    <property type="entry name" value="AI-2E-like"/>
</dbReference>
<evidence type="ECO:0000256" key="3">
    <source>
        <dbReference type="ARBA" id="ARBA00022692"/>
    </source>
</evidence>
<evidence type="ECO:0000256" key="1">
    <source>
        <dbReference type="ARBA" id="ARBA00004141"/>
    </source>
</evidence>
<evidence type="ECO:0000256" key="6">
    <source>
        <dbReference type="SAM" id="MobiDB-lite"/>
    </source>
</evidence>
<evidence type="ECO:0000313" key="8">
    <source>
        <dbReference type="EMBL" id="TKD05033.1"/>
    </source>
</evidence>
<comment type="subcellular location">
    <subcellularLocation>
        <location evidence="1">Membrane</location>
        <topology evidence="1">Multi-pass membrane protein</topology>
    </subcellularLocation>
</comment>
<dbReference type="PANTHER" id="PTHR21716:SF64">
    <property type="entry name" value="AI-2 TRANSPORT PROTEIN TQSA"/>
    <property type="match status" value="1"/>
</dbReference>
<evidence type="ECO:0000256" key="4">
    <source>
        <dbReference type="ARBA" id="ARBA00022989"/>
    </source>
</evidence>
<feature type="transmembrane region" description="Helical" evidence="7">
    <location>
        <begin position="388"/>
        <end position="414"/>
    </location>
</feature>
<feature type="transmembrane region" description="Helical" evidence="7">
    <location>
        <begin position="350"/>
        <end position="368"/>
    </location>
</feature>
<dbReference type="EMBL" id="SSMQ01000023">
    <property type="protein sequence ID" value="TKD05033.1"/>
    <property type="molecule type" value="Genomic_DNA"/>
</dbReference>
<gene>
    <name evidence="8" type="ORF">E8A74_22470</name>
</gene>
<dbReference type="GO" id="GO:0016020">
    <property type="term" value="C:membrane"/>
    <property type="evidence" value="ECO:0007669"/>
    <property type="project" value="UniProtKB-SubCell"/>
</dbReference>
<feature type="compositionally biased region" description="Low complexity" evidence="6">
    <location>
        <begin position="443"/>
        <end position="452"/>
    </location>
</feature>
<feature type="compositionally biased region" description="Pro residues" evidence="6">
    <location>
        <begin position="433"/>
        <end position="442"/>
    </location>
</feature>
<dbReference type="AlphaFoldDB" id="A0A4U1J9H5"/>
<keyword evidence="3 7" id="KW-0812">Transmembrane</keyword>
<evidence type="ECO:0000256" key="2">
    <source>
        <dbReference type="ARBA" id="ARBA00009773"/>
    </source>
</evidence>
<feature type="transmembrane region" description="Helical" evidence="7">
    <location>
        <begin position="291"/>
        <end position="318"/>
    </location>
</feature>
<reference evidence="8 9" key="1">
    <citation type="submission" date="2019-04" db="EMBL/GenBank/DDBJ databases">
        <authorList>
            <person name="Li Y."/>
            <person name="Wang J."/>
        </authorList>
    </citation>
    <scope>NUCLEOTIDE SEQUENCE [LARGE SCALE GENOMIC DNA]</scope>
    <source>
        <strain evidence="8 9">DSM 14668</strain>
    </source>
</reference>
<comment type="similarity">
    <text evidence="2">Belongs to the autoinducer-2 exporter (AI-2E) (TC 2.A.86) family.</text>
</comment>
<feature type="region of interest" description="Disordered" evidence="6">
    <location>
        <begin position="1"/>
        <end position="26"/>
    </location>
</feature>
<comment type="caution">
    <text evidence="8">The sequence shown here is derived from an EMBL/GenBank/DDBJ whole genome shotgun (WGS) entry which is preliminary data.</text>
</comment>
<feature type="transmembrane region" description="Helical" evidence="7">
    <location>
        <begin position="155"/>
        <end position="176"/>
    </location>
</feature>
<feature type="transmembrane region" description="Helical" evidence="7">
    <location>
        <begin position="233"/>
        <end position="252"/>
    </location>
</feature>
<name>A0A4U1J9H5_9BACT</name>
<dbReference type="OrthoDB" id="9799225at2"/>
<feature type="region of interest" description="Disordered" evidence="6">
    <location>
        <begin position="431"/>
        <end position="461"/>
    </location>
</feature>
<evidence type="ECO:0000256" key="7">
    <source>
        <dbReference type="SAM" id="Phobius"/>
    </source>
</evidence>
<dbReference type="GO" id="GO:0055085">
    <property type="term" value="P:transmembrane transport"/>
    <property type="evidence" value="ECO:0007669"/>
    <property type="project" value="TreeGrafter"/>
</dbReference>